<reference evidence="3 4" key="1">
    <citation type="submission" date="2014-03" db="EMBL/GenBank/DDBJ databases">
        <title>Genomics of Bifidobacteria.</title>
        <authorList>
            <person name="Ventura M."/>
            <person name="Milani C."/>
            <person name="Lugli G.A."/>
        </authorList>
    </citation>
    <scope>NUCLEOTIDE SEQUENCE [LARGE SCALE GENOMIC DNA]</scope>
    <source>
        <strain evidence="3 4">LMG 11592</strain>
    </source>
</reference>
<keyword evidence="2" id="KW-0472">Membrane</keyword>
<feature type="compositionally biased region" description="Low complexity" evidence="1">
    <location>
        <begin position="67"/>
        <end position="83"/>
    </location>
</feature>
<dbReference type="EMBL" id="JGZD01000009">
    <property type="protein sequence ID" value="KFI72674.1"/>
    <property type="molecule type" value="Genomic_DNA"/>
</dbReference>
<feature type="transmembrane region" description="Helical" evidence="2">
    <location>
        <begin position="42"/>
        <end position="60"/>
    </location>
</feature>
<evidence type="ECO:0000313" key="3">
    <source>
        <dbReference type="EMBL" id="KFI72674.1"/>
    </source>
</evidence>
<dbReference type="STRING" id="1693.BMIN_0573"/>
<comment type="caution">
    <text evidence="3">The sequence shown here is derived from an EMBL/GenBank/DDBJ whole genome shotgun (WGS) entry which is preliminary data.</text>
</comment>
<dbReference type="AlphaFoldDB" id="A0A087BNS4"/>
<name>A0A087BNS4_9BIFI</name>
<dbReference type="RefSeq" id="WP_022860697.1">
    <property type="nucleotide sequence ID" value="NZ_JGZD01000009.1"/>
</dbReference>
<sequence>MKLSDHAHGRLYALTSLASLIWLVQSLTQAHADGSLLTWPTAIFSLCLAIVVAYTGYCGFRMIRSTASDPSDASASGSVSDPSGADRGDVDDGPSSRP</sequence>
<accession>A0A087BNS4</accession>
<dbReference type="eggNOG" id="ENOG5031SS1">
    <property type="taxonomic scope" value="Bacteria"/>
</dbReference>
<organism evidence="3 4">
    <name type="scientific">Bifidobacterium minimum</name>
    <dbReference type="NCBI Taxonomy" id="1693"/>
    <lineage>
        <taxon>Bacteria</taxon>
        <taxon>Bacillati</taxon>
        <taxon>Actinomycetota</taxon>
        <taxon>Actinomycetes</taxon>
        <taxon>Bifidobacteriales</taxon>
        <taxon>Bifidobacteriaceae</taxon>
        <taxon>Bifidobacterium</taxon>
    </lineage>
</organism>
<keyword evidence="2" id="KW-0812">Transmembrane</keyword>
<gene>
    <name evidence="3" type="ORF">BMIN_0573</name>
</gene>
<evidence type="ECO:0000313" key="4">
    <source>
        <dbReference type="Proteomes" id="UP000029014"/>
    </source>
</evidence>
<keyword evidence="2" id="KW-1133">Transmembrane helix</keyword>
<proteinExistence type="predicted"/>
<dbReference type="Proteomes" id="UP000029014">
    <property type="component" value="Unassembled WGS sequence"/>
</dbReference>
<evidence type="ECO:0000256" key="2">
    <source>
        <dbReference type="SAM" id="Phobius"/>
    </source>
</evidence>
<feature type="region of interest" description="Disordered" evidence="1">
    <location>
        <begin position="66"/>
        <end position="98"/>
    </location>
</feature>
<evidence type="ECO:0000256" key="1">
    <source>
        <dbReference type="SAM" id="MobiDB-lite"/>
    </source>
</evidence>
<protein>
    <recommendedName>
        <fullName evidence="5">Carbon starvation protein</fullName>
    </recommendedName>
</protein>
<keyword evidence="4" id="KW-1185">Reference proteome</keyword>
<evidence type="ECO:0008006" key="5">
    <source>
        <dbReference type="Google" id="ProtNLM"/>
    </source>
</evidence>